<dbReference type="RefSeq" id="WP_236017006.1">
    <property type="nucleotide sequence ID" value="NZ_JAFBFH010000007.1"/>
</dbReference>
<keyword evidence="2" id="KW-0812">Transmembrane</keyword>
<dbReference type="CDD" id="cd12797">
    <property type="entry name" value="M23_peptidase"/>
    <property type="match status" value="1"/>
</dbReference>
<dbReference type="EMBL" id="JAFBFH010000007">
    <property type="protein sequence ID" value="MBM7714505.1"/>
    <property type="molecule type" value="Genomic_DNA"/>
</dbReference>
<keyword evidence="5" id="KW-1185">Reference proteome</keyword>
<feature type="compositionally biased region" description="Basic and acidic residues" evidence="1">
    <location>
        <begin position="330"/>
        <end position="343"/>
    </location>
</feature>
<reference evidence="4 5" key="1">
    <citation type="submission" date="2021-01" db="EMBL/GenBank/DDBJ databases">
        <title>Genomic Encyclopedia of Type Strains, Phase IV (KMG-IV): sequencing the most valuable type-strain genomes for metagenomic binning, comparative biology and taxonomic classification.</title>
        <authorList>
            <person name="Goeker M."/>
        </authorList>
    </citation>
    <scope>NUCLEOTIDE SEQUENCE [LARGE SCALE GENOMIC DNA]</scope>
    <source>
        <strain evidence="4 5">DSM 105453</strain>
    </source>
</reference>
<feature type="transmembrane region" description="Helical" evidence="2">
    <location>
        <begin position="21"/>
        <end position="41"/>
    </location>
</feature>
<evidence type="ECO:0000256" key="1">
    <source>
        <dbReference type="SAM" id="MobiDB-lite"/>
    </source>
</evidence>
<accession>A0ABS2R4D0</accession>
<proteinExistence type="predicted"/>
<dbReference type="PANTHER" id="PTHR21666">
    <property type="entry name" value="PEPTIDASE-RELATED"/>
    <property type="match status" value="1"/>
</dbReference>
<protein>
    <submittedName>
        <fullName evidence="4">Stage II sporulation protein Q</fullName>
    </submittedName>
</protein>
<feature type="domain" description="M23ase beta-sheet core" evidence="3">
    <location>
        <begin position="119"/>
        <end position="217"/>
    </location>
</feature>
<dbReference type="Proteomes" id="UP000823485">
    <property type="component" value="Unassembled WGS sequence"/>
</dbReference>
<dbReference type="InterPro" id="IPR050570">
    <property type="entry name" value="Cell_wall_metabolism_enzyme"/>
</dbReference>
<evidence type="ECO:0000259" key="3">
    <source>
        <dbReference type="Pfam" id="PF01551"/>
    </source>
</evidence>
<dbReference type="InterPro" id="IPR011055">
    <property type="entry name" value="Dup_hybrid_motif"/>
</dbReference>
<dbReference type="Pfam" id="PF01551">
    <property type="entry name" value="Peptidase_M23"/>
    <property type="match status" value="1"/>
</dbReference>
<dbReference type="PANTHER" id="PTHR21666:SF291">
    <property type="entry name" value="STAGE II SPORULATION PROTEIN Q"/>
    <property type="match status" value="1"/>
</dbReference>
<evidence type="ECO:0000313" key="4">
    <source>
        <dbReference type="EMBL" id="MBM7714505.1"/>
    </source>
</evidence>
<gene>
    <name evidence="4" type="ORF">JOC94_001477</name>
</gene>
<name>A0ABS2R4D0_9BACI</name>
<dbReference type="Gene3D" id="2.70.70.10">
    <property type="entry name" value="Glucose Permease (Domain IIA)"/>
    <property type="match status" value="1"/>
</dbReference>
<keyword evidence="2" id="KW-0472">Membrane</keyword>
<dbReference type="InterPro" id="IPR016047">
    <property type="entry name" value="M23ase_b-sheet_dom"/>
</dbReference>
<feature type="compositionally biased region" description="Basic and acidic residues" evidence="1">
    <location>
        <begin position="232"/>
        <end position="244"/>
    </location>
</feature>
<sequence>MKMREEEKKRSSLKNFFKKRWVFPAIYLASAALLISVLFWYQTAGNKTTDDQNLAKDSQDLTGMSGEDSAIEVNQAFENVAMPVKNEDKAQIVTQFFDTNASMEEQEAALVVDGSTYRPNMGVDIAMKDGKEFEVVASLSGKVVSARQDSLLGNVIEIEHDNAVKTIYQSVKDMKVKSGDNVKQGDVLGTSGTSQLNKEAKNHVHFEIRKDNTALNPIDFFGQPFTAFEKVEKPADTSGEKNNEVEESTGGSDEEKVNESTSGSDEEKVNESTSGSDEEKVNESTSGSDEEKANESTGGSDEEKANESTGGSDDEKMNESTGDSDGEQTETGKELQPEKETEE</sequence>
<keyword evidence="2" id="KW-1133">Transmembrane helix</keyword>
<feature type="region of interest" description="Disordered" evidence="1">
    <location>
        <begin position="232"/>
        <end position="343"/>
    </location>
</feature>
<evidence type="ECO:0000256" key="2">
    <source>
        <dbReference type="SAM" id="Phobius"/>
    </source>
</evidence>
<evidence type="ECO:0000313" key="5">
    <source>
        <dbReference type="Proteomes" id="UP000823485"/>
    </source>
</evidence>
<comment type="caution">
    <text evidence="4">The sequence shown here is derived from an EMBL/GenBank/DDBJ whole genome shotgun (WGS) entry which is preliminary data.</text>
</comment>
<organism evidence="4 5">
    <name type="scientific">Siminovitchia thermophila</name>
    <dbReference type="NCBI Taxonomy" id="1245522"/>
    <lineage>
        <taxon>Bacteria</taxon>
        <taxon>Bacillati</taxon>
        <taxon>Bacillota</taxon>
        <taxon>Bacilli</taxon>
        <taxon>Bacillales</taxon>
        <taxon>Bacillaceae</taxon>
        <taxon>Siminovitchia</taxon>
    </lineage>
</organism>
<dbReference type="SUPFAM" id="SSF51261">
    <property type="entry name" value="Duplicated hybrid motif"/>
    <property type="match status" value="1"/>
</dbReference>